<organism evidence="2">
    <name type="scientific">Cacopsylla melanoneura</name>
    <dbReference type="NCBI Taxonomy" id="428564"/>
    <lineage>
        <taxon>Eukaryota</taxon>
        <taxon>Metazoa</taxon>
        <taxon>Ecdysozoa</taxon>
        <taxon>Arthropoda</taxon>
        <taxon>Hexapoda</taxon>
        <taxon>Insecta</taxon>
        <taxon>Pterygota</taxon>
        <taxon>Neoptera</taxon>
        <taxon>Paraneoptera</taxon>
        <taxon>Hemiptera</taxon>
        <taxon>Sternorrhyncha</taxon>
        <taxon>Psylloidea</taxon>
        <taxon>Psyllidae</taxon>
        <taxon>Psyllinae</taxon>
        <taxon>Cacopsylla</taxon>
    </lineage>
</organism>
<keyword evidence="1" id="KW-0812">Transmembrane</keyword>
<dbReference type="EMBL" id="HBUF01601501">
    <property type="protein sequence ID" value="CAG6776242.1"/>
    <property type="molecule type" value="Transcribed_RNA"/>
</dbReference>
<sequence length="99" mass="11842">MFTLCSFCTKFNYDYFILFNSFWTHFIQKPVQGLIALWSGIGKTKSLIIKKKKINLKFFFFYDLITSYSTFYFIYSICFLINMYVPSSHVVVIYLPSFL</sequence>
<reference evidence="2" key="1">
    <citation type="submission" date="2021-05" db="EMBL/GenBank/DDBJ databases">
        <authorList>
            <person name="Alioto T."/>
            <person name="Alioto T."/>
            <person name="Gomez Garrido J."/>
        </authorList>
    </citation>
    <scope>NUCLEOTIDE SEQUENCE</scope>
</reference>
<accession>A0A8D9B4D4</accession>
<keyword evidence="1" id="KW-0472">Membrane</keyword>
<evidence type="ECO:0000256" key="1">
    <source>
        <dbReference type="SAM" id="Phobius"/>
    </source>
</evidence>
<feature type="transmembrane region" description="Helical" evidence="1">
    <location>
        <begin position="59"/>
        <end position="85"/>
    </location>
</feature>
<proteinExistence type="predicted"/>
<keyword evidence="1" id="KW-1133">Transmembrane helix</keyword>
<dbReference type="AlphaFoldDB" id="A0A8D9B4D4"/>
<protein>
    <submittedName>
        <fullName evidence="2">Uncharacterized protein</fullName>
    </submittedName>
</protein>
<name>A0A8D9B4D4_9HEMI</name>
<evidence type="ECO:0000313" key="2">
    <source>
        <dbReference type="EMBL" id="CAG6776242.1"/>
    </source>
</evidence>